<dbReference type="Pfam" id="PF19888">
    <property type="entry name" value="DUF6361"/>
    <property type="match status" value="1"/>
</dbReference>
<dbReference type="OrthoDB" id="1825624at2"/>
<comment type="caution">
    <text evidence="1">The sequence shown here is derived from an EMBL/GenBank/DDBJ whole genome shotgun (WGS) entry which is preliminary data.</text>
</comment>
<dbReference type="InterPro" id="IPR045941">
    <property type="entry name" value="DUF6361"/>
</dbReference>
<gene>
    <name evidence="1" type="ORF">AAW00_07200</name>
</gene>
<reference evidence="1 2" key="1">
    <citation type="submission" date="2015-04" db="EMBL/GenBank/DDBJ databases">
        <title>The draft genome sequence of Erythrobacter luteus KA37.</title>
        <authorList>
            <person name="Zhuang L."/>
            <person name="Liu Y."/>
            <person name="Shao Z."/>
        </authorList>
    </citation>
    <scope>NUCLEOTIDE SEQUENCE [LARGE SCALE GENOMIC DNA]</scope>
    <source>
        <strain evidence="1 2">KA37</strain>
    </source>
</reference>
<dbReference type="RefSeq" id="WP_047003717.1">
    <property type="nucleotide sequence ID" value="NZ_LBHB01000002.1"/>
</dbReference>
<protein>
    <submittedName>
        <fullName evidence="1">Uncharacterized protein</fullName>
    </submittedName>
</protein>
<dbReference type="PATRIC" id="fig|1581420.6.peg.1465"/>
<dbReference type="EMBL" id="LBHB01000002">
    <property type="protein sequence ID" value="KLE34071.1"/>
    <property type="molecule type" value="Genomic_DNA"/>
</dbReference>
<proteinExistence type="predicted"/>
<dbReference type="STRING" id="1581420.AAW00_07200"/>
<keyword evidence="2" id="KW-1185">Reference proteome</keyword>
<organism evidence="1 2">
    <name type="scientific">Aurantiacibacter luteus</name>
    <dbReference type="NCBI Taxonomy" id="1581420"/>
    <lineage>
        <taxon>Bacteria</taxon>
        <taxon>Pseudomonadati</taxon>
        <taxon>Pseudomonadota</taxon>
        <taxon>Alphaproteobacteria</taxon>
        <taxon>Sphingomonadales</taxon>
        <taxon>Erythrobacteraceae</taxon>
        <taxon>Aurantiacibacter</taxon>
    </lineage>
</organism>
<dbReference type="Proteomes" id="UP000053464">
    <property type="component" value="Unassembled WGS sequence"/>
</dbReference>
<evidence type="ECO:0000313" key="2">
    <source>
        <dbReference type="Proteomes" id="UP000053464"/>
    </source>
</evidence>
<sequence length="392" mass="44930">MSSAIGWVDFDETERDRAQRLMDLFREQDSRDELGLGAIRDSIADHLFPGTSTIHTRLRYMLFIPWIFESLPSHLSPRDIAAKARQKEIELGQALMAGAPGAVGIIGKDAGEKLKRLSSSIYWSGLESWGIRKFPGSIEAYFAALPHWPKDTSKDHVEDDMSGAQRHRHLWHDRMPQPPKGWPDIVDFDLEPDEASFLIDRLVDRHPHSLLTYLASRSDQAKADAIWLHPHMADFPPQARVLVEHARIFSGVMHGAALLYNLLLSELRENEDWIERYQTALTEWSDELDTKELASWSLDDFWHETRHAGHSVLDPAKRFVTEWVALVRKEGGLGRNREAANALVMTRERRLKKGQSRFANKSARDRWQGASGAGRLQFRWSIAQSYLKDLKR</sequence>
<accession>A0A0G9MTL3</accession>
<dbReference type="AlphaFoldDB" id="A0A0G9MTL3"/>
<evidence type="ECO:0000313" key="1">
    <source>
        <dbReference type="EMBL" id="KLE34071.1"/>
    </source>
</evidence>
<name>A0A0G9MTL3_9SPHN</name>